<name>A0A343JBZ6_9CLOT</name>
<evidence type="ECO:0000313" key="1">
    <source>
        <dbReference type="EMBL" id="ASW43054.1"/>
    </source>
</evidence>
<accession>A0A343JBZ6</accession>
<dbReference type="KEGG" id="cia:BEN51_06055"/>
<dbReference type="EMBL" id="CP016786">
    <property type="protein sequence ID" value="ASW43054.1"/>
    <property type="molecule type" value="Genomic_DNA"/>
</dbReference>
<reference evidence="1 2" key="1">
    <citation type="submission" date="2016-08" db="EMBL/GenBank/DDBJ databases">
        <title>Complete Genome Sequence Of The Indigo Reducing Clostridium isatidis DSM15098.</title>
        <authorList>
            <person name="Little G.T."/>
            <person name="Minton N.P."/>
        </authorList>
    </citation>
    <scope>NUCLEOTIDE SEQUENCE [LARGE SCALE GENOMIC DNA]</scope>
    <source>
        <strain evidence="1 2">DSM 15098</strain>
    </source>
</reference>
<organism evidence="1 2">
    <name type="scientific">Clostridium isatidis</name>
    <dbReference type="NCBI Taxonomy" id="182773"/>
    <lineage>
        <taxon>Bacteria</taxon>
        <taxon>Bacillati</taxon>
        <taxon>Bacillota</taxon>
        <taxon>Clostridia</taxon>
        <taxon>Eubacteriales</taxon>
        <taxon>Clostridiaceae</taxon>
        <taxon>Clostridium</taxon>
    </lineage>
</organism>
<dbReference type="Proteomes" id="UP000264883">
    <property type="component" value="Chromosome"/>
</dbReference>
<evidence type="ECO:0000313" key="2">
    <source>
        <dbReference type="Proteomes" id="UP000264883"/>
    </source>
</evidence>
<keyword evidence="2" id="KW-1185">Reference proteome</keyword>
<sequence>MKYDLNIYKLGEFLYKVTERYKTDILVKIKLTGGFMTMTGKVELIDRPKDIKVLKGNNIITLKVSYDNLEGSLIKITGVNNKNFNVDLSLTKYKQIGGSSLVLNKTRENKNECKIRIDEDILFTVREAKLEDLERIIKEI</sequence>
<protein>
    <submittedName>
        <fullName evidence="1">UDP-N-acetylglucosamine pyrophosphorylase</fullName>
    </submittedName>
</protein>
<dbReference type="RefSeq" id="WP_119865193.1">
    <property type="nucleotide sequence ID" value="NZ_CP016786.1"/>
</dbReference>
<proteinExistence type="predicted"/>
<dbReference type="OrthoDB" id="1925583at2"/>
<gene>
    <name evidence="1" type="ORF">BEN51_06055</name>
</gene>
<dbReference type="AlphaFoldDB" id="A0A343JBZ6"/>